<reference evidence="1 2" key="1">
    <citation type="submission" date="2023-07" db="EMBL/GenBank/DDBJ databases">
        <title>Sorghum-associated microbial communities from plants grown in Nebraska, USA.</title>
        <authorList>
            <person name="Schachtman D."/>
        </authorList>
    </citation>
    <scope>NUCLEOTIDE SEQUENCE [LARGE SCALE GENOMIC DNA]</scope>
    <source>
        <strain evidence="1 2">CC222</strain>
    </source>
</reference>
<evidence type="ECO:0000313" key="2">
    <source>
        <dbReference type="Proteomes" id="UP001226577"/>
    </source>
</evidence>
<comment type="caution">
    <text evidence="1">The sequence shown here is derived from an EMBL/GenBank/DDBJ whole genome shotgun (WGS) entry which is preliminary data.</text>
</comment>
<proteinExistence type="predicted"/>
<keyword evidence="1" id="KW-0238">DNA-binding</keyword>
<dbReference type="InterPro" id="IPR036390">
    <property type="entry name" value="WH_DNA-bd_sf"/>
</dbReference>
<name>A0ABT9RU12_9MICC</name>
<evidence type="ECO:0000313" key="1">
    <source>
        <dbReference type="EMBL" id="MDP9888736.1"/>
    </source>
</evidence>
<gene>
    <name evidence="1" type="ORF">J2X98_002329</name>
</gene>
<dbReference type="EMBL" id="JAUSRE010000010">
    <property type="protein sequence ID" value="MDP9888736.1"/>
    <property type="molecule type" value="Genomic_DNA"/>
</dbReference>
<dbReference type="RefSeq" id="WP_307308100.1">
    <property type="nucleotide sequence ID" value="NZ_JAUSRE010000010.1"/>
</dbReference>
<organism evidence="1 2">
    <name type="scientific">Pseudarthrobacter enclensis</name>
    <dbReference type="NCBI Taxonomy" id="993070"/>
    <lineage>
        <taxon>Bacteria</taxon>
        <taxon>Bacillati</taxon>
        <taxon>Actinomycetota</taxon>
        <taxon>Actinomycetes</taxon>
        <taxon>Micrococcales</taxon>
        <taxon>Micrococcaceae</taxon>
        <taxon>Pseudarthrobacter</taxon>
    </lineage>
</organism>
<dbReference type="Gene3D" id="1.10.10.10">
    <property type="entry name" value="Winged helix-like DNA-binding domain superfamily/Winged helix DNA-binding domain"/>
    <property type="match status" value="1"/>
</dbReference>
<sequence>MLSLLHLEAAGLQSRRRAAGNERSLAAELTEAGAALKKEAMSVPGIMMQKLKLEREDVIQLHTAMTRLIAAAKTQPAITETTNS</sequence>
<keyword evidence="2" id="KW-1185">Reference proteome</keyword>
<dbReference type="SUPFAM" id="SSF46785">
    <property type="entry name" value="Winged helix' DNA-binding domain"/>
    <property type="match status" value="1"/>
</dbReference>
<accession>A0ABT9RU12</accession>
<protein>
    <submittedName>
        <fullName evidence="1">DNA-binding MarR family transcriptional regulator</fullName>
    </submittedName>
</protein>
<dbReference type="InterPro" id="IPR036388">
    <property type="entry name" value="WH-like_DNA-bd_sf"/>
</dbReference>
<dbReference type="GO" id="GO:0003677">
    <property type="term" value="F:DNA binding"/>
    <property type="evidence" value="ECO:0007669"/>
    <property type="project" value="UniProtKB-KW"/>
</dbReference>
<dbReference type="Proteomes" id="UP001226577">
    <property type="component" value="Unassembled WGS sequence"/>
</dbReference>